<protein>
    <submittedName>
        <fullName evidence="5">TPR repeat-containing protein</fullName>
    </submittedName>
</protein>
<dbReference type="PANTHER" id="PTHR44858">
    <property type="entry name" value="TETRATRICOPEPTIDE REPEAT PROTEIN 6"/>
    <property type="match status" value="1"/>
</dbReference>
<proteinExistence type="predicted"/>
<keyword evidence="6" id="KW-1185">Reference proteome</keyword>
<evidence type="ECO:0000256" key="4">
    <source>
        <dbReference type="SAM" id="SignalP"/>
    </source>
</evidence>
<feature type="repeat" description="TPR" evidence="3">
    <location>
        <begin position="170"/>
        <end position="203"/>
    </location>
</feature>
<evidence type="ECO:0000313" key="6">
    <source>
        <dbReference type="Proteomes" id="UP000218785"/>
    </source>
</evidence>
<dbReference type="KEGG" id="ttq:NIES37_59100"/>
<dbReference type="Pfam" id="PF13432">
    <property type="entry name" value="TPR_16"/>
    <property type="match status" value="1"/>
</dbReference>
<sequence length="298" mass="33358">MIYFWRLLFSTIAVFAFTFSTHTANASVLNHTPTTAREFLQQGVDQISHSHYEEAIADFNQAIQLQNNLGQKDLGEAYSDRCLVDCTQAINLSPDNAEAYINRGLANYRQQDYLSAIADYQRAIALKPADFRAYYNIALAYAATDHNLEAIVDYNLALSQIPPSANLLLADIYNDRGLARLQLLDYEGAMTDFSKAIQLDGNDYRAYFNRGCACGKKGDNFGALRDFSKVIRLNPSNGMAYVNRGVARYQLGYYQGAIADLQKASEFFGYTGEQLAYEKAVKILQTMQKQIPAASEFV</sequence>
<dbReference type="InterPro" id="IPR050498">
    <property type="entry name" value="Ycf3"/>
</dbReference>
<gene>
    <name evidence="5" type="ORF">NIES37_59100</name>
</gene>
<dbReference type="PANTHER" id="PTHR44858:SF1">
    <property type="entry name" value="UDP-N-ACETYLGLUCOSAMINE--PEPTIDE N-ACETYLGLUCOSAMINYLTRANSFERASE SPINDLY-RELATED"/>
    <property type="match status" value="1"/>
</dbReference>
<evidence type="ECO:0000313" key="5">
    <source>
        <dbReference type="EMBL" id="BAZ01903.1"/>
    </source>
</evidence>
<keyword evidence="2 3" id="KW-0802">TPR repeat</keyword>
<dbReference type="PROSITE" id="PS50293">
    <property type="entry name" value="TPR_REGION"/>
    <property type="match status" value="1"/>
</dbReference>
<accession>A0A1Z4N852</accession>
<feature type="repeat" description="TPR" evidence="3">
    <location>
        <begin position="204"/>
        <end position="237"/>
    </location>
</feature>
<dbReference type="SUPFAM" id="SSF48452">
    <property type="entry name" value="TPR-like"/>
    <property type="match status" value="1"/>
</dbReference>
<keyword evidence="4" id="KW-0732">Signal</keyword>
<evidence type="ECO:0000256" key="3">
    <source>
        <dbReference type="PROSITE-ProRule" id="PRU00339"/>
    </source>
</evidence>
<feature type="chain" id="PRO_5012396489" evidence="4">
    <location>
        <begin position="27"/>
        <end position="298"/>
    </location>
</feature>
<dbReference type="SMART" id="SM00028">
    <property type="entry name" value="TPR"/>
    <property type="match status" value="6"/>
</dbReference>
<feature type="repeat" description="TPR" evidence="3">
    <location>
        <begin position="97"/>
        <end position="130"/>
    </location>
</feature>
<dbReference type="Proteomes" id="UP000218785">
    <property type="component" value="Chromosome"/>
</dbReference>
<dbReference type="PROSITE" id="PS50005">
    <property type="entry name" value="TPR"/>
    <property type="match status" value="4"/>
</dbReference>
<feature type="repeat" description="TPR" evidence="3">
    <location>
        <begin position="36"/>
        <end position="69"/>
    </location>
</feature>
<dbReference type="AlphaFoldDB" id="A0A1Z4N852"/>
<dbReference type="EMBL" id="AP018248">
    <property type="protein sequence ID" value="BAZ01903.1"/>
    <property type="molecule type" value="Genomic_DNA"/>
</dbReference>
<evidence type="ECO:0000256" key="1">
    <source>
        <dbReference type="ARBA" id="ARBA00022737"/>
    </source>
</evidence>
<dbReference type="GO" id="GO:0009279">
    <property type="term" value="C:cell outer membrane"/>
    <property type="evidence" value="ECO:0007669"/>
    <property type="project" value="TreeGrafter"/>
</dbReference>
<dbReference type="Pfam" id="PF13414">
    <property type="entry name" value="TPR_11"/>
    <property type="match status" value="1"/>
</dbReference>
<organism evidence="5 6">
    <name type="scientific">Tolypothrix tenuis PCC 7101</name>
    <dbReference type="NCBI Taxonomy" id="231146"/>
    <lineage>
        <taxon>Bacteria</taxon>
        <taxon>Bacillati</taxon>
        <taxon>Cyanobacteriota</taxon>
        <taxon>Cyanophyceae</taxon>
        <taxon>Nostocales</taxon>
        <taxon>Tolypothrichaceae</taxon>
        <taxon>Tolypothrix</taxon>
    </lineage>
</organism>
<dbReference type="GO" id="GO:0046813">
    <property type="term" value="P:receptor-mediated virion attachment to host cell"/>
    <property type="evidence" value="ECO:0007669"/>
    <property type="project" value="TreeGrafter"/>
</dbReference>
<dbReference type="RefSeq" id="WP_096581760.1">
    <property type="nucleotide sequence ID" value="NZ_CAWNJS010000001.1"/>
</dbReference>
<evidence type="ECO:0000256" key="2">
    <source>
        <dbReference type="ARBA" id="ARBA00022803"/>
    </source>
</evidence>
<dbReference type="InterPro" id="IPR011990">
    <property type="entry name" value="TPR-like_helical_dom_sf"/>
</dbReference>
<feature type="signal peptide" evidence="4">
    <location>
        <begin position="1"/>
        <end position="26"/>
    </location>
</feature>
<dbReference type="Pfam" id="PF13181">
    <property type="entry name" value="TPR_8"/>
    <property type="match status" value="1"/>
</dbReference>
<name>A0A1Z4N852_9CYAN</name>
<dbReference type="Gene3D" id="1.25.40.10">
    <property type="entry name" value="Tetratricopeptide repeat domain"/>
    <property type="match status" value="3"/>
</dbReference>
<keyword evidence="1" id="KW-0677">Repeat</keyword>
<dbReference type="InterPro" id="IPR019734">
    <property type="entry name" value="TPR_rpt"/>
</dbReference>
<reference evidence="5 6" key="1">
    <citation type="submission" date="2017-06" db="EMBL/GenBank/DDBJ databases">
        <title>Genome sequencing of cyanobaciteial culture collection at National Institute for Environmental Studies (NIES).</title>
        <authorList>
            <person name="Hirose Y."/>
            <person name="Shimura Y."/>
            <person name="Fujisawa T."/>
            <person name="Nakamura Y."/>
            <person name="Kawachi M."/>
        </authorList>
    </citation>
    <scope>NUCLEOTIDE SEQUENCE [LARGE SCALE GENOMIC DNA]</scope>
    <source>
        <strain evidence="5 6">NIES-37</strain>
    </source>
</reference>